<evidence type="ECO:0000256" key="1">
    <source>
        <dbReference type="SAM" id="MobiDB-lite"/>
    </source>
</evidence>
<keyword evidence="3" id="KW-1185">Reference proteome</keyword>
<reference evidence="2 3" key="1">
    <citation type="journal article" date="2020" name="ISME J.">
        <title>Uncovering the hidden diversity of litter-decomposition mechanisms in mushroom-forming fungi.</title>
        <authorList>
            <person name="Floudas D."/>
            <person name="Bentzer J."/>
            <person name="Ahren D."/>
            <person name="Johansson T."/>
            <person name="Persson P."/>
            <person name="Tunlid A."/>
        </authorList>
    </citation>
    <scope>NUCLEOTIDE SEQUENCE [LARGE SCALE GENOMIC DNA]</scope>
    <source>
        <strain evidence="2 3">CBS 101986</strain>
    </source>
</reference>
<organism evidence="2 3">
    <name type="scientific">Psilocybe cf. subviscida</name>
    <dbReference type="NCBI Taxonomy" id="2480587"/>
    <lineage>
        <taxon>Eukaryota</taxon>
        <taxon>Fungi</taxon>
        <taxon>Dikarya</taxon>
        <taxon>Basidiomycota</taxon>
        <taxon>Agaricomycotina</taxon>
        <taxon>Agaricomycetes</taxon>
        <taxon>Agaricomycetidae</taxon>
        <taxon>Agaricales</taxon>
        <taxon>Agaricineae</taxon>
        <taxon>Strophariaceae</taxon>
        <taxon>Psilocybe</taxon>
    </lineage>
</organism>
<dbReference type="EMBL" id="JAACJJ010000028">
    <property type="protein sequence ID" value="KAF5322137.1"/>
    <property type="molecule type" value="Genomic_DNA"/>
</dbReference>
<name>A0A8H5F3G1_9AGAR</name>
<evidence type="ECO:0000313" key="2">
    <source>
        <dbReference type="EMBL" id="KAF5322137.1"/>
    </source>
</evidence>
<comment type="caution">
    <text evidence="2">The sequence shown here is derived from an EMBL/GenBank/DDBJ whole genome shotgun (WGS) entry which is preliminary data.</text>
</comment>
<gene>
    <name evidence="2" type="ORF">D9619_000528</name>
</gene>
<evidence type="ECO:0000313" key="3">
    <source>
        <dbReference type="Proteomes" id="UP000567179"/>
    </source>
</evidence>
<dbReference type="AlphaFoldDB" id="A0A8H5F3G1"/>
<feature type="compositionally biased region" description="Polar residues" evidence="1">
    <location>
        <begin position="82"/>
        <end position="93"/>
    </location>
</feature>
<feature type="region of interest" description="Disordered" evidence="1">
    <location>
        <begin position="45"/>
        <end position="110"/>
    </location>
</feature>
<sequence>MFRKDLSGIIYPTCGPRPEGLPTKSVFHGFRSLFMPPKDLADLAEEAEATNSETSDEEYEDEMGSFDFVDRSHSESPMSLPASRQSPAPSSHEGTPEPEYKTIPAAGAEL</sequence>
<dbReference type="Proteomes" id="UP000567179">
    <property type="component" value="Unassembled WGS sequence"/>
</dbReference>
<feature type="compositionally biased region" description="Acidic residues" evidence="1">
    <location>
        <begin position="45"/>
        <end position="64"/>
    </location>
</feature>
<protein>
    <submittedName>
        <fullName evidence="2">Uncharacterized protein</fullName>
    </submittedName>
</protein>
<dbReference type="OrthoDB" id="17927at2759"/>
<proteinExistence type="predicted"/>
<accession>A0A8H5F3G1</accession>